<dbReference type="Gene3D" id="1.10.10.10">
    <property type="entry name" value="Winged helix-like DNA-binding domain superfamily/Winged helix DNA-binding domain"/>
    <property type="match status" value="1"/>
</dbReference>
<dbReference type="InterPro" id="IPR013196">
    <property type="entry name" value="HTH_11"/>
</dbReference>
<dbReference type="HAMAP" id="MF_00978">
    <property type="entry name" value="Bifunct_BirA"/>
    <property type="match status" value="1"/>
</dbReference>
<feature type="compositionally biased region" description="Gly residues" evidence="6">
    <location>
        <begin position="342"/>
        <end position="351"/>
    </location>
</feature>
<evidence type="ECO:0000259" key="7">
    <source>
        <dbReference type="PROSITE" id="PS51733"/>
    </source>
</evidence>
<dbReference type="InterPro" id="IPR030855">
    <property type="entry name" value="Bifunct_BirA"/>
</dbReference>
<keyword evidence="9" id="KW-1185">Reference proteome</keyword>
<reference evidence="8 9" key="1">
    <citation type="journal article" date="2024" name="Front. Microbiol.">
        <title>Novel thermophilic genera Geochorda gen. nov. and Carboxydochorda gen. nov. from the deep terrestrial subsurface reveal the ecophysiological diversity in the class Limnochordia.</title>
        <authorList>
            <person name="Karnachuk O.V."/>
            <person name="Lukina A.P."/>
            <person name="Avakyan M.R."/>
            <person name="Kadnikov V.V."/>
            <person name="Begmatov S."/>
            <person name="Beletsky A.V."/>
            <person name="Vlasova K.G."/>
            <person name="Novikov A.A."/>
            <person name="Shcherbakova V.A."/>
            <person name="Mardanov A.V."/>
            <person name="Ravin N.V."/>
        </authorList>
    </citation>
    <scope>NUCLEOTIDE SEQUENCE [LARGE SCALE GENOMIC DNA]</scope>
    <source>
        <strain evidence="8 9">L945</strain>
    </source>
</reference>
<dbReference type="Gene3D" id="3.30.930.10">
    <property type="entry name" value="Bira Bifunctional Protein, Domain 2"/>
    <property type="match status" value="1"/>
</dbReference>
<comment type="catalytic activity">
    <reaction evidence="5">
        <text>biotin + L-lysyl-[protein] + ATP = N(6)-biotinyl-L-lysyl-[protein] + AMP + diphosphate + H(+)</text>
        <dbReference type="Rhea" id="RHEA:11756"/>
        <dbReference type="Rhea" id="RHEA-COMP:9752"/>
        <dbReference type="Rhea" id="RHEA-COMP:10505"/>
        <dbReference type="ChEBI" id="CHEBI:15378"/>
        <dbReference type="ChEBI" id="CHEBI:29969"/>
        <dbReference type="ChEBI" id="CHEBI:30616"/>
        <dbReference type="ChEBI" id="CHEBI:33019"/>
        <dbReference type="ChEBI" id="CHEBI:57586"/>
        <dbReference type="ChEBI" id="CHEBI:83144"/>
        <dbReference type="ChEBI" id="CHEBI:456215"/>
        <dbReference type="EC" id="6.3.4.15"/>
    </reaction>
</comment>
<dbReference type="Pfam" id="PF03099">
    <property type="entry name" value="BPL_LplA_LipB"/>
    <property type="match status" value="1"/>
</dbReference>
<dbReference type="Gene3D" id="2.30.30.100">
    <property type="match status" value="1"/>
</dbReference>
<dbReference type="SUPFAM" id="SSF46785">
    <property type="entry name" value="Winged helix' DNA-binding domain"/>
    <property type="match status" value="1"/>
</dbReference>
<dbReference type="RefSeq" id="WP_324715652.1">
    <property type="nucleotide sequence ID" value="NZ_CP141615.1"/>
</dbReference>
<feature type="binding site" evidence="5">
    <location>
        <begin position="97"/>
        <end position="99"/>
    </location>
    <ligand>
        <name>biotin</name>
        <dbReference type="ChEBI" id="CHEBI:57586"/>
    </ligand>
</feature>
<dbReference type="Pfam" id="PF02237">
    <property type="entry name" value="BPL_C"/>
    <property type="match status" value="1"/>
</dbReference>
<dbReference type="InterPro" id="IPR045864">
    <property type="entry name" value="aa-tRNA-synth_II/BPL/LPL"/>
</dbReference>
<gene>
    <name evidence="5" type="primary">birA</name>
    <name evidence="8" type="ORF">U7230_09755</name>
</gene>
<dbReference type="SUPFAM" id="SSF55681">
    <property type="entry name" value="Class II aaRS and biotin synthetases"/>
    <property type="match status" value="1"/>
</dbReference>
<feature type="DNA-binding region" description="H-T-H motif" evidence="5">
    <location>
        <begin position="26"/>
        <end position="45"/>
    </location>
</feature>
<dbReference type="Pfam" id="PF08279">
    <property type="entry name" value="HTH_11"/>
    <property type="match status" value="1"/>
</dbReference>
<keyword evidence="5" id="KW-0805">Transcription regulation</keyword>
<feature type="binding site" evidence="5">
    <location>
        <position position="121"/>
    </location>
    <ligand>
        <name>biotin</name>
        <dbReference type="ChEBI" id="CHEBI:57586"/>
    </ligand>
</feature>
<accession>A0ABZ1BUT6</accession>
<dbReference type="PROSITE" id="PS51733">
    <property type="entry name" value="BPL_LPL_CATALYTIC"/>
    <property type="match status" value="1"/>
</dbReference>
<evidence type="ECO:0000256" key="5">
    <source>
        <dbReference type="HAMAP-Rule" id="MF_00978"/>
    </source>
</evidence>
<dbReference type="SUPFAM" id="SSF50037">
    <property type="entry name" value="C-terminal domain of transcriptional repressors"/>
    <property type="match status" value="1"/>
</dbReference>
<dbReference type="CDD" id="cd16442">
    <property type="entry name" value="BPL"/>
    <property type="match status" value="1"/>
</dbReference>
<feature type="domain" description="BPL/LPL catalytic" evidence="7">
    <location>
        <begin position="78"/>
        <end position="265"/>
    </location>
</feature>
<dbReference type="InterPro" id="IPR008988">
    <property type="entry name" value="Transcriptional_repressor_C"/>
</dbReference>
<evidence type="ECO:0000256" key="6">
    <source>
        <dbReference type="SAM" id="MobiDB-lite"/>
    </source>
</evidence>
<dbReference type="EMBL" id="CP141615">
    <property type="protein sequence ID" value="WRP16380.1"/>
    <property type="molecule type" value="Genomic_DNA"/>
</dbReference>
<dbReference type="Proteomes" id="UP001332192">
    <property type="component" value="Chromosome"/>
</dbReference>
<keyword evidence="4 5" id="KW-0092">Biotin</keyword>
<comment type="similarity">
    <text evidence="5">Belongs to the biotin--protein ligase family.</text>
</comment>
<keyword evidence="1 5" id="KW-0436">Ligase</keyword>
<dbReference type="EC" id="6.3.4.15" evidence="5"/>
<dbReference type="PANTHER" id="PTHR12835">
    <property type="entry name" value="BIOTIN PROTEIN LIGASE"/>
    <property type="match status" value="1"/>
</dbReference>
<evidence type="ECO:0000256" key="4">
    <source>
        <dbReference type="ARBA" id="ARBA00023267"/>
    </source>
</evidence>
<evidence type="ECO:0000313" key="9">
    <source>
        <dbReference type="Proteomes" id="UP001332192"/>
    </source>
</evidence>
<organism evidence="8 9">
    <name type="scientific">Carboxydichorda subterranea</name>
    <dbReference type="NCBI Taxonomy" id="3109565"/>
    <lineage>
        <taxon>Bacteria</taxon>
        <taxon>Bacillati</taxon>
        <taxon>Bacillota</taxon>
        <taxon>Limnochordia</taxon>
        <taxon>Limnochordales</taxon>
        <taxon>Geochordaceae</taxon>
        <taxon>Carboxydichorda</taxon>
    </lineage>
</organism>
<dbReference type="InterPro" id="IPR036390">
    <property type="entry name" value="WH_DNA-bd_sf"/>
</dbReference>
<feature type="binding site" evidence="5">
    <location>
        <position position="192"/>
    </location>
    <ligand>
        <name>biotin</name>
        <dbReference type="ChEBI" id="CHEBI:57586"/>
    </ligand>
</feature>
<dbReference type="GO" id="GO:0004077">
    <property type="term" value="F:biotin--[biotin carboxyl-carrier protein] ligase activity"/>
    <property type="evidence" value="ECO:0007669"/>
    <property type="project" value="UniProtKB-EC"/>
</dbReference>
<dbReference type="PANTHER" id="PTHR12835:SF5">
    <property type="entry name" value="BIOTIN--PROTEIN LIGASE"/>
    <property type="match status" value="1"/>
</dbReference>
<evidence type="ECO:0000256" key="1">
    <source>
        <dbReference type="ARBA" id="ARBA00022598"/>
    </source>
</evidence>
<proteinExistence type="inferred from homology"/>
<comment type="function">
    <text evidence="5">Acts both as a biotin--[acetyl-CoA-carboxylase] ligase and a repressor.</text>
</comment>
<feature type="binding site" evidence="5">
    <location>
        <begin position="125"/>
        <end position="127"/>
    </location>
    <ligand>
        <name>biotin</name>
        <dbReference type="ChEBI" id="CHEBI:57586"/>
    </ligand>
</feature>
<dbReference type="InterPro" id="IPR036388">
    <property type="entry name" value="WH-like_DNA-bd_sf"/>
</dbReference>
<evidence type="ECO:0000256" key="2">
    <source>
        <dbReference type="ARBA" id="ARBA00022741"/>
    </source>
</evidence>
<dbReference type="InterPro" id="IPR004408">
    <property type="entry name" value="Biotin_CoA_COase_ligase"/>
</dbReference>
<protein>
    <recommendedName>
        <fullName evidence="5">Bifunctional ligase/repressor BirA</fullName>
    </recommendedName>
    <alternativeName>
        <fullName evidence="5">Biotin--[acetyl-CoA-carboxylase] ligase</fullName>
        <ecNumber evidence="5">6.3.4.15</ecNumber>
    </alternativeName>
    <alternativeName>
        <fullName evidence="5">Biotin--protein ligase</fullName>
    </alternativeName>
    <alternativeName>
        <fullName evidence="5">Biotin-[acetyl-CoA carboxylase] synthetase</fullName>
    </alternativeName>
</protein>
<dbReference type="NCBIfam" id="TIGR00121">
    <property type="entry name" value="birA_ligase"/>
    <property type="match status" value="1"/>
</dbReference>
<keyword evidence="5" id="KW-0238">DNA-binding</keyword>
<keyword evidence="5" id="KW-0804">Transcription</keyword>
<dbReference type="InterPro" id="IPR003142">
    <property type="entry name" value="BPL_C"/>
</dbReference>
<evidence type="ECO:0000313" key="8">
    <source>
        <dbReference type="EMBL" id="WRP16380.1"/>
    </source>
</evidence>
<keyword evidence="5" id="KW-0678">Repressor</keyword>
<keyword evidence="3 5" id="KW-0067">ATP-binding</keyword>
<dbReference type="InterPro" id="IPR004143">
    <property type="entry name" value="BPL_LPL_catalytic"/>
</dbReference>
<sequence length="351" mass="36469">MFASTAPSAPMVALRRALQPGQPISGQSLARSLGVSRTAVWKMLEDLRAWGYRIDAAPRRGYRLVSAPDLPLPWEVAMALPPSLAGLPVHFFPVVGSTNDEARRLAEAGAPAGTVVVADRQTSGRGRRGRTWLSPPGGLYFSVLLRPQLEPRLVALLSLASAVAVTRAVQSAVPGAGARVKWPNDVIAGGRKLAGILAELSADQETVRFAVIGIGINVETPELDPARAGGGLPPIGLRQLGWTQPRAEVLGRVLAALHRLLGGFEPGQLPAAALVAEASSLLAWKGEEVEVRTPFGSWQGRLAGLAGDGALVLERPGGARQSLYAGDVTLREAGGPPAADPGGPGSIERGG</sequence>
<name>A0ABZ1BUT6_9FIRM</name>
<evidence type="ECO:0000256" key="3">
    <source>
        <dbReference type="ARBA" id="ARBA00022840"/>
    </source>
</evidence>
<keyword evidence="2 5" id="KW-0547">Nucleotide-binding</keyword>
<feature type="region of interest" description="Disordered" evidence="6">
    <location>
        <begin position="330"/>
        <end position="351"/>
    </location>
</feature>